<name>A0A964DZY5_9PROT</name>
<reference evidence="2" key="1">
    <citation type="journal article" date="2021" name="Microorganisms">
        <title>Acidisoma silvae sp. nov. and Acidisomacellulosilytica sp. nov., Two Acidophilic Bacteria Isolated from Decaying Wood, Hydrolyzing Cellulose and Producing Poly-3-hydroxybutyrate.</title>
        <authorList>
            <person name="Mieszkin S."/>
            <person name="Pouder E."/>
            <person name="Uroz S."/>
            <person name="Simon-Colin C."/>
            <person name="Alain K."/>
        </authorList>
    </citation>
    <scope>NUCLEOTIDE SEQUENCE</scope>
    <source>
        <strain evidence="2">HW T2.11</strain>
    </source>
</reference>
<dbReference type="AlphaFoldDB" id="A0A964DZY5"/>
<dbReference type="Gene3D" id="1.10.3990.20">
    <property type="entry name" value="protein bp1543"/>
    <property type="match status" value="1"/>
</dbReference>
<dbReference type="Pfam" id="PF13467">
    <property type="entry name" value="RHH_4"/>
    <property type="match status" value="1"/>
</dbReference>
<sequence>MLLKKSFSIAGHRTSVALEAEFWTVLEQAAQRRGETLTAFVISVDAQRADERPLASALRVRALKEAAAGDH</sequence>
<reference evidence="2" key="2">
    <citation type="submission" date="2021-01" db="EMBL/GenBank/DDBJ databases">
        <authorList>
            <person name="Mieszkin S."/>
            <person name="Pouder E."/>
            <person name="Alain K."/>
        </authorList>
    </citation>
    <scope>NUCLEOTIDE SEQUENCE</scope>
    <source>
        <strain evidence="2">HW T2.11</strain>
    </source>
</reference>
<dbReference type="RefSeq" id="WP_227322245.1">
    <property type="nucleotide sequence ID" value="NZ_JAESVB010000007.1"/>
</dbReference>
<keyword evidence="3" id="KW-1185">Reference proteome</keyword>
<evidence type="ECO:0000259" key="1">
    <source>
        <dbReference type="Pfam" id="PF13467"/>
    </source>
</evidence>
<comment type="caution">
    <text evidence="2">The sequence shown here is derived from an EMBL/GenBank/DDBJ whole genome shotgun (WGS) entry which is preliminary data.</text>
</comment>
<protein>
    <submittedName>
        <fullName evidence="2">Ribbon-helix-helix domain-containing protein</fullName>
    </submittedName>
</protein>
<dbReference type="EMBL" id="JAESVB010000007">
    <property type="protein sequence ID" value="MCB8876584.1"/>
    <property type="molecule type" value="Genomic_DNA"/>
</dbReference>
<proteinExistence type="predicted"/>
<evidence type="ECO:0000313" key="3">
    <source>
        <dbReference type="Proteomes" id="UP000708298"/>
    </source>
</evidence>
<gene>
    <name evidence="2" type="ORF">ASILVAE211_15425</name>
</gene>
<feature type="domain" description="Ribbon-helix-helix" evidence="1">
    <location>
        <begin position="4"/>
        <end position="64"/>
    </location>
</feature>
<accession>A0A964DZY5</accession>
<dbReference type="InterPro" id="IPR038268">
    <property type="entry name" value="RHH_sf"/>
</dbReference>
<dbReference type="InterPro" id="IPR027373">
    <property type="entry name" value="RHH_dom"/>
</dbReference>
<dbReference type="Proteomes" id="UP000708298">
    <property type="component" value="Unassembled WGS sequence"/>
</dbReference>
<evidence type="ECO:0000313" key="2">
    <source>
        <dbReference type="EMBL" id="MCB8876584.1"/>
    </source>
</evidence>
<organism evidence="2 3">
    <name type="scientific">Acidisoma silvae</name>
    <dbReference type="NCBI Taxonomy" id="2802396"/>
    <lineage>
        <taxon>Bacteria</taxon>
        <taxon>Pseudomonadati</taxon>
        <taxon>Pseudomonadota</taxon>
        <taxon>Alphaproteobacteria</taxon>
        <taxon>Acetobacterales</taxon>
        <taxon>Acidocellaceae</taxon>
        <taxon>Acidisoma</taxon>
    </lineage>
</organism>